<accession>A0A0A7PRV6</accession>
<evidence type="ECO:0000256" key="1">
    <source>
        <dbReference type="ARBA" id="ARBA00009646"/>
    </source>
</evidence>
<dbReference type="SUPFAM" id="SSF49695">
    <property type="entry name" value="gamma-Crystallin-like"/>
    <property type="match status" value="1"/>
</dbReference>
<dbReference type="SMART" id="SM00247">
    <property type="entry name" value="XTALbg"/>
    <property type="match status" value="1"/>
</dbReference>
<dbReference type="Gene3D" id="2.60.20.10">
    <property type="entry name" value="Crystallins"/>
    <property type="match status" value="1"/>
</dbReference>
<evidence type="ECO:0000259" key="4">
    <source>
        <dbReference type="SMART" id="SM00247"/>
    </source>
</evidence>
<gene>
    <name evidence="5" type="ORF">SKP52_19295</name>
</gene>
<dbReference type="Proteomes" id="UP000030907">
    <property type="component" value="Chromosome"/>
</dbReference>
<evidence type="ECO:0000256" key="2">
    <source>
        <dbReference type="ARBA" id="ARBA00022737"/>
    </source>
</evidence>
<dbReference type="HOGENOM" id="CLU_1348203_0_0_5"/>
<dbReference type="EMBL" id="CP009122">
    <property type="protein sequence ID" value="AJA10727.1"/>
    <property type="molecule type" value="Genomic_DNA"/>
</dbReference>
<dbReference type="OrthoDB" id="7186950at2"/>
<feature type="domain" description="Beta/gamma crystallin 'Greek key'" evidence="4">
    <location>
        <begin position="42"/>
        <end position="118"/>
    </location>
</feature>
<keyword evidence="6" id="KW-1185">Reference proteome</keyword>
<feature type="signal peptide" evidence="3">
    <location>
        <begin position="1"/>
        <end position="29"/>
    </location>
</feature>
<proteinExistence type="inferred from homology"/>
<comment type="similarity">
    <text evidence="1">Belongs to the beta/gamma-crystallin family.</text>
</comment>
<dbReference type="RefSeq" id="WP_039577521.1">
    <property type="nucleotide sequence ID" value="NZ_CP009122.1"/>
</dbReference>
<reference evidence="5 6" key="1">
    <citation type="journal article" date="2015" name="Int. J. Syst. Evol. Microbiol.">
        <title>Description of Sphingopyxis fribergensis sp. nov. - a soil bacterium with the ability to degrade styrene and phenylacetic acid.</title>
        <authorList>
            <person name="Oelschlagel M."/>
            <person name="Ruckert C."/>
            <person name="Kalinowski J."/>
            <person name="Schmidt G."/>
            <person name="Schlomann M."/>
            <person name="Tischler D."/>
        </authorList>
    </citation>
    <scope>NUCLEOTIDE SEQUENCE [LARGE SCALE GENOMIC DNA]</scope>
    <source>
        <strain evidence="5 6">Kp5.2</strain>
    </source>
</reference>
<evidence type="ECO:0000256" key="3">
    <source>
        <dbReference type="SAM" id="SignalP"/>
    </source>
</evidence>
<sequence length="207" mass="22609">MKTAYRLSILAAAAASIGAGFLATSYAQTAETERYRPERPPKATIYRDAGYRGPAVFIGEEKPNLGLAWPVNSIRVPNGRWELCEKTRYRGNCRTVDRDTPMLNNVLRGITIQSIRPVGGGGGGWNPNPPANDQVARGNFAEFHTQPAERNYRVLACARGSATANCAAQTADTWCRSIGWNGSAREHMETISGRVYLADVLCVRSGY</sequence>
<organism evidence="5 6">
    <name type="scientific">Sphingopyxis fribergensis</name>
    <dbReference type="NCBI Taxonomy" id="1515612"/>
    <lineage>
        <taxon>Bacteria</taxon>
        <taxon>Pseudomonadati</taxon>
        <taxon>Pseudomonadota</taxon>
        <taxon>Alphaproteobacteria</taxon>
        <taxon>Sphingomonadales</taxon>
        <taxon>Sphingomonadaceae</taxon>
        <taxon>Sphingopyxis</taxon>
    </lineage>
</organism>
<evidence type="ECO:0000313" key="6">
    <source>
        <dbReference type="Proteomes" id="UP000030907"/>
    </source>
</evidence>
<dbReference type="InterPro" id="IPR001064">
    <property type="entry name" value="Beta/gamma_crystallin"/>
</dbReference>
<keyword evidence="2" id="KW-0677">Repeat</keyword>
<name>A0A0A7PRV6_9SPHN</name>
<dbReference type="Pfam" id="PF00030">
    <property type="entry name" value="Crystall"/>
    <property type="match status" value="1"/>
</dbReference>
<dbReference type="AlphaFoldDB" id="A0A0A7PRV6"/>
<dbReference type="InterPro" id="IPR011024">
    <property type="entry name" value="G_crystallin-like"/>
</dbReference>
<keyword evidence="3" id="KW-0732">Signal</keyword>
<protein>
    <recommendedName>
        <fullName evidence="4">Beta/gamma crystallin 'Greek key' domain-containing protein</fullName>
    </recommendedName>
</protein>
<dbReference type="KEGG" id="sphk:SKP52_19295"/>
<feature type="chain" id="PRO_5002044399" description="Beta/gamma crystallin 'Greek key' domain-containing protein" evidence="3">
    <location>
        <begin position="30"/>
        <end position="207"/>
    </location>
</feature>
<evidence type="ECO:0000313" key="5">
    <source>
        <dbReference type="EMBL" id="AJA10727.1"/>
    </source>
</evidence>
<dbReference type="STRING" id="1515612.SKP52_19295"/>